<dbReference type="EMBL" id="JAAABM010000002">
    <property type="protein sequence ID" value="KAF7680077.1"/>
    <property type="molecule type" value="Genomic_DNA"/>
</dbReference>
<evidence type="ECO:0000313" key="7">
    <source>
        <dbReference type="Proteomes" id="UP000596902"/>
    </source>
</evidence>
<dbReference type="GO" id="GO:0043023">
    <property type="term" value="F:ribosomal large subunit binding"/>
    <property type="evidence" value="ECO:0007669"/>
    <property type="project" value="TreeGrafter"/>
</dbReference>
<dbReference type="InterPro" id="IPR011989">
    <property type="entry name" value="ARM-like"/>
</dbReference>
<dbReference type="InterPro" id="IPR057030">
    <property type="entry name" value="TPR_Rkr-1"/>
</dbReference>
<gene>
    <name evidence="6" type="ORF">GT037_001728</name>
</gene>
<dbReference type="Pfam" id="PF01323">
    <property type="entry name" value="DSBA"/>
    <property type="match status" value="2"/>
</dbReference>
<dbReference type="InterPro" id="IPR039795">
    <property type="entry name" value="LTN1/Rkr1"/>
</dbReference>
<evidence type="ECO:0000259" key="3">
    <source>
        <dbReference type="Pfam" id="PF22999"/>
    </source>
</evidence>
<dbReference type="InterPro" id="IPR054477">
    <property type="entry name" value="LTN1_E3_ligase_6th"/>
</dbReference>
<dbReference type="Gene3D" id="1.25.10.10">
    <property type="entry name" value="Leucine-rich Repeat Variant"/>
    <property type="match status" value="1"/>
</dbReference>
<dbReference type="Pfam" id="PF22999">
    <property type="entry name" value="LTN1_E3_ligase_6th"/>
    <property type="match status" value="1"/>
</dbReference>
<feature type="domain" description="E3 ubiquitin-protein ligase listerin N-terminal" evidence="2">
    <location>
        <begin position="50"/>
        <end position="361"/>
    </location>
</feature>
<sequence length="2121" mass="234856">MSKRTTKAQASSARAATTSSFGAFGSASAAFSASTSPLSYVTEPPHLSAISDPNVIVYFRNLSKKDSTTKAKALEDIQSYLSSLQEPVEEGLLEAWIKIYPRTSIDNAKAVRQNAHLVHGQFAVSAGKRIARHMPKSVAAWLCGLYDSDRSVVDATQTSLRQVFNTPEKLQSIRKVYQQFILEYCRDAIDKESTATLSDERVVSKDDAEAKYSRVISACISLLGSLLNNLQPEELSKYQTDYESLIGDKKLWQFASYNDAGIRRSVHRLLRTCLTKEDVAVQEHLDTLSKAFLAEALNSDQTGSVSDYVESLTTLTSKHPSVWTDNYKSKTGVERRLRQFLKKGSQLGPRDTWARVPELLKIVPKEILPQSSADCAELLNALHGGIIRKDEPKYNHEAGFKAYLEIAGQLTQPLSDDERTKLLEEMVLPIITQYLRPSLETSDWAVPSNASSLISKALEIEGMKIVLEQRWPSFSQQLIDNIKTSAPEQSKDYEKSQTNVIQHATRYATMQEQALTIETLESLRSVLSQACSSIVAEALEVLKNRNGKPYAAAGTIAALLKRNPSLISSTKAEQNLELFIQQDLPELVLSPSSSYLIDILYTKSDRTYFKDAWSASLKTVLRDADSPAKTKALEAILTSSRIPTSFGLATSDPELQKYITTNVREAVEGSAEWDSFSRMLQSPARILTPETTDEILAYMTETLSISNQAPYSLQGLRQIVKSNPTMLREFVASSQGAGLLQGLLLASESPDDEVAQGAKTVNASIQTILSSGSDSKQSIYNLVQQGLRDATPTSVSVETLVDLAKQSVKAGSDWEGISLVFPSIEDWNAALDPFLNAAPKSSLAITNPLGGAVYLVKDGQLPSKIRTMSRDADGYSAAYRITQYVTRLFKSSDLFSVDKVPSALRAAYLRNIAVSVQLADDNLGLAGANGFWAQYNSDVEAEAMTFMSDAQSFVTHELKNLVETWSKDDDNAPLLSWATSLLSEIDVGATSPAYYYARAYAVLIADAIEITGWKNSQTAKLQETLKTTRSSKNVLQLLAFLNAFKEPLSYAKACERMCNEIVADLTGLDVQHKSQEALQQLVLLNSVMGQEGILESIAGPRLMRFIQHVIPWLQEDTVNRSTKAELCRALSVLVPLIFEMYGEHWVGILSALSTIWSATKELEANESGMDTPIPLVHASLKLYAQLRALTQAEEPNDDLLDAWKENEQAVADGLINILKHSQHFPDEFHQPLKMVNDVLARQISKVSLKHLESTEELFPLLYVESQPVQQTAFDILHKQIPASQEQVSIDAALEKTTARLPEELLSLIIDAPTVTALADANFERSVPLPLRGYLLSWLLVFDHLENASFKVKNDYVEHIREGEYLPGLLDFMFDFLGHAHNKPVDVSKLDITTYEADLEPPKRDLQWLLTHLYFLCLRDVPSLTKTWFKSCKSRAIVVALEPWTEKYVSQPVIVAALDAVNTWSEEQAAAEPDSAFAVKVVNRAREITASYVVDEQTMAMRISLPPAFPLANAHIEGLNRVAVNEQKWQSWLRTSLGAITIFNGSLIDALTTFKRNVDGALKGQSECAICYSIVGSDRKLPDKKCHTCKNLFHGLSSVEVSVLTVASILHDMNLPSSTNQLSPIMSSTNPQPILEFNYDISCPFAYIASTRVQSLAHRTHATLIYKPVLLGAIYRATAAPQGAGGSASDVFNSAKKAVTAQGMQRTLRRYNIRYNPPPQHPRKTVNALRLLYCVKDHEQRRMLTDRLFQAYWAEGKDVNSNSTILQIARECGIENVGEESFADAGARKGLETSTAEAIERGAFGVPGFWVPDALWTNANGEEKRGRFFWGQDRMHFVEATLLSLSSSSSSSSSSSRSPSGKPWTHVPALKSLMPRCVPSNDPHGRVKVEFWFDFSSPWAFLGYTQLERLKKSFGKDLEIVMKPFLLGILFREIGAPNLPMAAVSPAKALWSRQDHADWTEYWNAISRQDGGREVEFYWADIFPIRTPTVLRVALVEPDTTNLLFEACWSHNQDMSNDTVLRTVLDQGGFNGADLIARANKPAVKAKLRAATAEAKEMGLCGVPTYRVLRQGDKGEWEAVGGLVWGQDEINVVEDLIAGWNPESSGQAARVMRKENGVGSKL</sequence>
<evidence type="ECO:0000259" key="2">
    <source>
        <dbReference type="Pfam" id="PF22958"/>
    </source>
</evidence>
<feature type="domain" description="E3 ubiquitin-protein ligase listerin ubiquitin conjugating" evidence="4">
    <location>
        <begin position="1477"/>
        <end position="1558"/>
    </location>
</feature>
<feature type="domain" description="DSBA-like thioredoxin" evidence="1">
    <location>
        <begin position="1634"/>
        <end position="1840"/>
    </location>
</feature>
<dbReference type="Pfam" id="PF23280">
    <property type="entry name" value="TPR_26"/>
    <property type="match status" value="1"/>
</dbReference>
<comment type="caution">
    <text evidence="6">The sequence shown here is derived from an EMBL/GenBank/DDBJ whole genome shotgun (WGS) entry which is preliminary data.</text>
</comment>
<dbReference type="PANTHER" id="PTHR12389:SF0">
    <property type="entry name" value="E3 UBIQUITIN-PROTEIN LIGASE LISTERIN"/>
    <property type="match status" value="1"/>
</dbReference>
<dbReference type="GO" id="GO:0016491">
    <property type="term" value="F:oxidoreductase activity"/>
    <property type="evidence" value="ECO:0007669"/>
    <property type="project" value="InterPro"/>
</dbReference>
<feature type="domain" description="E3 ubiquitin-protein ligase listerin tetratricopeptide repeats region" evidence="5">
    <location>
        <begin position="606"/>
        <end position="764"/>
    </location>
</feature>
<dbReference type="PANTHER" id="PTHR12389">
    <property type="entry name" value="ZINC FINGER PROTEIN 294"/>
    <property type="match status" value="1"/>
</dbReference>
<feature type="domain" description="DSBA-like thioredoxin" evidence="1">
    <location>
        <begin position="1888"/>
        <end position="2096"/>
    </location>
</feature>
<evidence type="ECO:0000259" key="4">
    <source>
        <dbReference type="Pfam" id="PF23009"/>
    </source>
</evidence>
<accession>A0A8H7BDY9</accession>
<name>A0A8H7BDY9_9PLEO</name>
<dbReference type="GO" id="GO:0005829">
    <property type="term" value="C:cytosol"/>
    <property type="evidence" value="ECO:0007669"/>
    <property type="project" value="TreeGrafter"/>
</dbReference>
<dbReference type="RefSeq" id="XP_038790067.1">
    <property type="nucleotide sequence ID" value="XM_038926775.1"/>
</dbReference>
<dbReference type="InterPro" id="IPR036249">
    <property type="entry name" value="Thioredoxin-like_sf"/>
</dbReference>
<dbReference type="Pfam" id="PF23009">
    <property type="entry name" value="UBC_like"/>
    <property type="match status" value="1"/>
</dbReference>
<evidence type="ECO:0000259" key="1">
    <source>
        <dbReference type="Pfam" id="PF01323"/>
    </source>
</evidence>
<dbReference type="GO" id="GO:0072344">
    <property type="term" value="P:rescue of stalled ribosome"/>
    <property type="evidence" value="ECO:0007669"/>
    <property type="project" value="TreeGrafter"/>
</dbReference>
<dbReference type="GeneID" id="62199953"/>
<dbReference type="GO" id="GO:1990116">
    <property type="term" value="P:ribosome-associated ubiquitin-dependent protein catabolic process"/>
    <property type="evidence" value="ECO:0007669"/>
    <property type="project" value="InterPro"/>
</dbReference>
<proteinExistence type="predicted"/>
<dbReference type="SUPFAM" id="SSF48371">
    <property type="entry name" value="ARM repeat"/>
    <property type="match status" value="1"/>
</dbReference>
<protein>
    <submittedName>
        <fullName evidence="6">Ring zinc finger protein</fullName>
    </submittedName>
</protein>
<dbReference type="Pfam" id="PF22958">
    <property type="entry name" value="Ltn1_1st"/>
    <property type="match status" value="1"/>
</dbReference>
<dbReference type="SUPFAM" id="SSF52833">
    <property type="entry name" value="Thioredoxin-like"/>
    <property type="match status" value="2"/>
</dbReference>
<dbReference type="InterPro" id="IPR054478">
    <property type="entry name" value="LTN1_UBC"/>
</dbReference>
<dbReference type="Proteomes" id="UP000596902">
    <property type="component" value="Unassembled WGS sequence"/>
</dbReference>
<dbReference type="GO" id="GO:0061630">
    <property type="term" value="F:ubiquitin protein ligase activity"/>
    <property type="evidence" value="ECO:0007669"/>
    <property type="project" value="InterPro"/>
</dbReference>
<dbReference type="InterPro" id="IPR016024">
    <property type="entry name" value="ARM-type_fold"/>
</dbReference>
<keyword evidence="7" id="KW-1185">Reference proteome</keyword>
<reference evidence="6" key="1">
    <citation type="submission" date="2020-01" db="EMBL/GenBank/DDBJ databases">
        <authorList>
            <person name="Feng Z.H.Z."/>
        </authorList>
    </citation>
    <scope>NUCLEOTIDE SEQUENCE</scope>
    <source>
        <strain evidence="6">CBS107.38</strain>
    </source>
</reference>
<reference evidence="6" key="2">
    <citation type="submission" date="2020-08" db="EMBL/GenBank/DDBJ databases">
        <title>Draft Genome Sequence of Cumin Blight Pathogen Alternaria burnsii.</title>
        <authorList>
            <person name="Feng Z."/>
        </authorList>
    </citation>
    <scope>NUCLEOTIDE SEQUENCE</scope>
    <source>
        <strain evidence="6">CBS107.38</strain>
    </source>
</reference>
<dbReference type="InterPro" id="IPR054476">
    <property type="entry name" value="Ltn1_N"/>
</dbReference>
<feature type="domain" description="E3 ubiquitin-protein ligase listerin HEAT repeat region" evidence="3">
    <location>
        <begin position="1248"/>
        <end position="1461"/>
    </location>
</feature>
<evidence type="ECO:0000313" key="6">
    <source>
        <dbReference type="EMBL" id="KAF7680077.1"/>
    </source>
</evidence>
<dbReference type="InterPro" id="IPR001853">
    <property type="entry name" value="DSBA-like_thioredoxin_dom"/>
</dbReference>
<organism evidence="6 7">
    <name type="scientific">Alternaria burnsii</name>
    <dbReference type="NCBI Taxonomy" id="1187904"/>
    <lineage>
        <taxon>Eukaryota</taxon>
        <taxon>Fungi</taxon>
        <taxon>Dikarya</taxon>
        <taxon>Ascomycota</taxon>
        <taxon>Pezizomycotina</taxon>
        <taxon>Dothideomycetes</taxon>
        <taxon>Pleosporomycetidae</taxon>
        <taxon>Pleosporales</taxon>
        <taxon>Pleosporineae</taxon>
        <taxon>Pleosporaceae</taxon>
        <taxon>Alternaria</taxon>
        <taxon>Alternaria sect. Alternaria</taxon>
    </lineage>
</organism>
<dbReference type="GO" id="GO:1990112">
    <property type="term" value="C:RQC complex"/>
    <property type="evidence" value="ECO:0007669"/>
    <property type="project" value="InterPro"/>
</dbReference>
<evidence type="ECO:0000259" key="5">
    <source>
        <dbReference type="Pfam" id="PF23280"/>
    </source>
</evidence>
<dbReference type="Gene3D" id="3.40.30.10">
    <property type="entry name" value="Glutaredoxin"/>
    <property type="match status" value="2"/>
</dbReference>